<name>A0A1G8ETQ8_9RHOO</name>
<feature type="domain" description="Alcohol dehydrogenase-like N-terminal" evidence="3">
    <location>
        <begin position="29"/>
        <end position="137"/>
    </location>
</feature>
<dbReference type="STRING" id="83767.SAMN05660652_02188"/>
<keyword evidence="1" id="KW-0560">Oxidoreductase</keyword>
<dbReference type="InterPro" id="IPR013154">
    <property type="entry name" value="ADH-like_N"/>
</dbReference>
<dbReference type="Pfam" id="PF08240">
    <property type="entry name" value="ADH_N"/>
    <property type="match status" value="1"/>
</dbReference>
<dbReference type="InterPro" id="IPR050129">
    <property type="entry name" value="Zn_alcohol_dh"/>
</dbReference>
<dbReference type="Proteomes" id="UP000198607">
    <property type="component" value="Unassembled WGS sequence"/>
</dbReference>
<dbReference type="Gene3D" id="3.90.180.10">
    <property type="entry name" value="Medium-chain alcohol dehydrogenases, catalytic domain"/>
    <property type="match status" value="1"/>
</dbReference>
<dbReference type="SUPFAM" id="SSF51735">
    <property type="entry name" value="NAD(P)-binding Rossmann-fold domains"/>
    <property type="match status" value="1"/>
</dbReference>
<dbReference type="AlphaFoldDB" id="A0A1G8ETQ8"/>
<evidence type="ECO:0000259" key="3">
    <source>
        <dbReference type="Pfam" id="PF08240"/>
    </source>
</evidence>
<accession>A0A1G8ETQ8</accession>
<dbReference type="Pfam" id="PF00107">
    <property type="entry name" value="ADH_zinc_N"/>
    <property type="match status" value="1"/>
</dbReference>
<feature type="domain" description="Alcohol dehydrogenase-like C-terminal" evidence="2">
    <location>
        <begin position="177"/>
        <end position="295"/>
    </location>
</feature>
<evidence type="ECO:0000259" key="2">
    <source>
        <dbReference type="Pfam" id="PF00107"/>
    </source>
</evidence>
<evidence type="ECO:0000256" key="1">
    <source>
        <dbReference type="ARBA" id="ARBA00023002"/>
    </source>
</evidence>
<dbReference type="PANTHER" id="PTHR43401:SF2">
    <property type="entry name" value="L-THREONINE 3-DEHYDROGENASE"/>
    <property type="match status" value="1"/>
</dbReference>
<organism evidence="4 5">
    <name type="scientific">Propionivibrio dicarboxylicus</name>
    <dbReference type="NCBI Taxonomy" id="83767"/>
    <lineage>
        <taxon>Bacteria</taxon>
        <taxon>Pseudomonadati</taxon>
        <taxon>Pseudomonadota</taxon>
        <taxon>Betaproteobacteria</taxon>
        <taxon>Rhodocyclales</taxon>
        <taxon>Rhodocyclaceae</taxon>
        <taxon>Propionivibrio</taxon>
    </lineage>
</organism>
<gene>
    <name evidence="4" type="ORF">SAMN05660652_02188</name>
</gene>
<dbReference type="InterPro" id="IPR011032">
    <property type="entry name" value="GroES-like_sf"/>
</dbReference>
<dbReference type="RefSeq" id="WP_091937516.1">
    <property type="nucleotide sequence ID" value="NZ_FNCY01000008.1"/>
</dbReference>
<evidence type="ECO:0000313" key="5">
    <source>
        <dbReference type="Proteomes" id="UP000198607"/>
    </source>
</evidence>
<dbReference type="EMBL" id="FNCY01000008">
    <property type="protein sequence ID" value="SDH73266.1"/>
    <property type="molecule type" value="Genomic_DNA"/>
</dbReference>
<dbReference type="InterPro" id="IPR036291">
    <property type="entry name" value="NAD(P)-bd_dom_sf"/>
</dbReference>
<dbReference type="PANTHER" id="PTHR43401">
    <property type="entry name" value="L-THREONINE 3-DEHYDROGENASE"/>
    <property type="match status" value="1"/>
</dbReference>
<reference evidence="4 5" key="1">
    <citation type="submission" date="2016-10" db="EMBL/GenBank/DDBJ databases">
        <authorList>
            <person name="de Groot N.N."/>
        </authorList>
    </citation>
    <scope>NUCLEOTIDE SEQUENCE [LARGE SCALE GENOMIC DNA]</scope>
    <source>
        <strain evidence="4 5">DSM 5885</strain>
    </source>
</reference>
<proteinExistence type="predicted"/>
<dbReference type="GO" id="GO:0016491">
    <property type="term" value="F:oxidoreductase activity"/>
    <property type="evidence" value="ECO:0007669"/>
    <property type="project" value="UniProtKB-KW"/>
</dbReference>
<dbReference type="OrthoDB" id="5484143at2"/>
<sequence>MSAITKVVFTEIGQVATEKVDEPLPALKANEVRIAPAYLGVCGSDLHVLGGGHPFAKPPIVTGHEISAVVTEVGAEVTNTAVGDHVVVDPIMACMNCRACRNKRYNLCEPPQVAGFRAPGFGRSSHVVPARNIHVAPKSLPLEVLAFAEPAACAHHCVNRLPVDAREIVLVIGAGTIGLSVVQALRIMGAGHITVIEPDARKRQLALKLGAHRAMAPGELAADERFTGVIDIVAAQATITEACTKVVAGGTVICMGVPNGPREIPLPSMQRFERDLLSTGMYVPDDFDAVIGWLADGRFDTSDLITDVVSVEEAPVAYAKAKEPTSIKVLIKFPS</sequence>
<dbReference type="InterPro" id="IPR013149">
    <property type="entry name" value="ADH-like_C"/>
</dbReference>
<protein>
    <submittedName>
        <fullName evidence="4">2-desacetyl-2-hydroxyethyl bacteriochlorophyllide A dehydrogenase</fullName>
    </submittedName>
</protein>
<keyword evidence="5" id="KW-1185">Reference proteome</keyword>
<dbReference type="SUPFAM" id="SSF50129">
    <property type="entry name" value="GroES-like"/>
    <property type="match status" value="1"/>
</dbReference>
<evidence type="ECO:0000313" key="4">
    <source>
        <dbReference type="EMBL" id="SDH73266.1"/>
    </source>
</evidence>
<dbReference type="Gene3D" id="3.40.50.720">
    <property type="entry name" value="NAD(P)-binding Rossmann-like Domain"/>
    <property type="match status" value="1"/>
</dbReference>